<feature type="non-terminal residue" evidence="2">
    <location>
        <position position="1"/>
    </location>
</feature>
<gene>
    <name evidence="2" type="ORF">GOODEAATRI_016681</name>
</gene>
<evidence type="ECO:0000313" key="3">
    <source>
        <dbReference type="Proteomes" id="UP001476798"/>
    </source>
</evidence>
<dbReference type="EMBL" id="JAHRIO010051280">
    <property type="protein sequence ID" value="MEQ2175300.1"/>
    <property type="molecule type" value="Genomic_DNA"/>
</dbReference>
<evidence type="ECO:0000313" key="2">
    <source>
        <dbReference type="EMBL" id="MEQ2175300.1"/>
    </source>
</evidence>
<keyword evidence="1" id="KW-0812">Transmembrane</keyword>
<keyword evidence="1" id="KW-1133">Transmembrane helix</keyword>
<accession>A0ABV0NV86</accession>
<protein>
    <recommendedName>
        <fullName evidence="4">Endopeptidase S2P</fullName>
    </recommendedName>
</protein>
<evidence type="ECO:0000256" key="1">
    <source>
        <dbReference type="SAM" id="Phobius"/>
    </source>
</evidence>
<keyword evidence="3" id="KW-1185">Reference proteome</keyword>
<evidence type="ECO:0008006" key="4">
    <source>
        <dbReference type="Google" id="ProtNLM"/>
    </source>
</evidence>
<feature type="transmembrane region" description="Helical" evidence="1">
    <location>
        <begin position="48"/>
        <end position="70"/>
    </location>
</feature>
<sequence>FNSGLVFGIAAMVGSVVLLVKTLQQTYAQMTTDNPRIGGVNLPTSQLAYFFIALLLSGVIHELGHAVAALRY</sequence>
<organism evidence="2 3">
    <name type="scientific">Goodea atripinnis</name>
    <dbReference type="NCBI Taxonomy" id="208336"/>
    <lineage>
        <taxon>Eukaryota</taxon>
        <taxon>Metazoa</taxon>
        <taxon>Chordata</taxon>
        <taxon>Craniata</taxon>
        <taxon>Vertebrata</taxon>
        <taxon>Euteleostomi</taxon>
        <taxon>Actinopterygii</taxon>
        <taxon>Neopterygii</taxon>
        <taxon>Teleostei</taxon>
        <taxon>Neoteleostei</taxon>
        <taxon>Acanthomorphata</taxon>
        <taxon>Ovalentaria</taxon>
        <taxon>Atherinomorphae</taxon>
        <taxon>Cyprinodontiformes</taxon>
        <taxon>Goodeidae</taxon>
        <taxon>Goodea</taxon>
    </lineage>
</organism>
<dbReference type="InterPro" id="IPR001193">
    <property type="entry name" value="MBTPS2"/>
</dbReference>
<keyword evidence="1" id="KW-0472">Membrane</keyword>
<dbReference type="PANTHER" id="PTHR13325">
    <property type="entry name" value="PROTEASE M50 MEMBRANE-BOUND TRANSCRIPTION FACTOR SITE 2 PROTEASE"/>
    <property type="match status" value="1"/>
</dbReference>
<dbReference type="PANTHER" id="PTHR13325:SF3">
    <property type="entry name" value="MEMBRANE-BOUND TRANSCRIPTION FACTOR SITE-2 PROTEASE"/>
    <property type="match status" value="1"/>
</dbReference>
<name>A0ABV0NV86_9TELE</name>
<dbReference type="Proteomes" id="UP001476798">
    <property type="component" value="Unassembled WGS sequence"/>
</dbReference>
<proteinExistence type="predicted"/>
<reference evidence="2 3" key="1">
    <citation type="submission" date="2021-06" db="EMBL/GenBank/DDBJ databases">
        <authorList>
            <person name="Palmer J.M."/>
        </authorList>
    </citation>
    <scope>NUCLEOTIDE SEQUENCE [LARGE SCALE GENOMIC DNA]</scope>
    <source>
        <strain evidence="2 3">GA_2019</strain>
        <tissue evidence="2">Muscle</tissue>
    </source>
</reference>
<comment type="caution">
    <text evidence="2">The sequence shown here is derived from an EMBL/GenBank/DDBJ whole genome shotgun (WGS) entry which is preliminary data.</text>
</comment>